<dbReference type="PANTHER" id="PTHR18895:SF74">
    <property type="entry name" value="MTRF1L RELEASE FACTOR GLUTAMINE METHYLTRANSFERASE"/>
    <property type="match status" value="1"/>
</dbReference>
<feature type="binding site" evidence="5">
    <location>
        <begin position="114"/>
        <end position="118"/>
    </location>
    <ligand>
        <name>S-adenosyl-L-methionine</name>
        <dbReference type="ChEBI" id="CHEBI:59789"/>
    </ligand>
</feature>
<feature type="binding site" evidence="5">
    <location>
        <begin position="179"/>
        <end position="182"/>
    </location>
    <ligand>
        <name>substrate</name>
    </ligand>
</feature>
<comment type="function">
    <text evidence="5">Methylates the class 1 translation termination release factors RF1/PrfA and RF2/PrfB on the glutamine residue of the universally conserved GGQ motif.</text>
</comment>
<feature type="binding site" evidence="5">
    <location>
        <position position="179"/>
    </location>
    <ligand>
        <name>S-adenosyl-L-methionine</name>
        <dbReference type="ChEBI" id="CHEBI:59789"/>
    </ligand>
</feature>
<evidence type="ECO:0000313" key="9">
    <source>
        <dbReference type="Proteomes" id="UP000802098"/>
    </source>
</evidence>
<gene>
    <name evidence="5 8" type="primary">prmC</name>
    <name evidence="8" type="ORF">G7087_05515</name>
</gene>
<comment type="caution">
    <text evidence="8">The sequence shown here is derived from an EMBL/GenBank/DDBJ whole genome shotgun (WGS) entry which is preliminary data.</text>
</comment>
<feature type="binding site" evidence="5">
    <location>
        <position position="137"/>
    </location>
    <ligand>
        <name>S-adenosyl-L-methionine</name>
        <dbReference type="ChEBI" id="CHEBI:59789"/>
    </ligand>
</feature>
<dbReference type="Pfam" id="PF17827">
    <property type="entry name" value="PrmC_N"/>
    <property type="match status" value="1"/>
</dbReference>
<evidence type="ECO:0000259" key="7">
    <source>
        <dbReference type="Pfam" id="PF17827"/>
    </source>
</evidence>
<evidence type="ECO:0000256" key="5">
    <source>
        <dbReference type="HAMAP-Rule" id="MF_02126"/>
    </source>
</evidence>
<comment type="similarity">
    <text evidence="5">Belongs to the protein N5-glutamine methyltransferase family. PrmC subfamily.</text>
</comment>
<evidence type="ECO:0000259" key="6">
    <source>
        <dbReference type="Pfam" id="PF05175"/>
    </source>
</evidence>
<keyword evidence="3 5" id="KW-0949">S-adenosyl-L-methionine</keyword>
<dbReference type="Gene3D" id="3.40.50.150">
    <property type="entry name" value="Vaccinia Virus protein VP39"/>
    <property type="match status" value="1"/>
</dbReference>
<dbReference type="PANTHER" id="PTHR18895">
    <property type="entry name" value="HEMK METHYLTRANSFERASE"/>
    <property type="match status" value="1"/>
</dbReference>
<dbReference type="Gene3D" id="1.10.8.10">
    <property type="entry name" value="DNA helicase RuvA subunit, C-terminal domain"/>
    <property type="match status" value="1"/>
</dbReference>
<dbReference type="InterPro" id="IPR004556">
    <property type="entry name" value="HemK-like"/>
</dbReference>
<feature type="binding site" evidence="5">
    <location>
        <position position="164"/>
    </location>
    <ligand>
        <name>S-adenosyl-L-methionine</name>
        <dbReference type="ChEBI" id="CHEBI:59789"/>
    </ligand>
</feature>
<dbReference type="GO" id="GO:0102559">
    <property type="term" value="F:peptide chain release factor N(5)-glutamine methyltransferase activity"/>
    <property type="evidence" value="ECO:0007669"/>
    <property type="project" value="UniProtKB-EC"/>
</dbReference>
<dbReference type="InterPro" id="IPR050320">
    <property type="entry name" value="N5-glutamine_MTase"/>
</dbReference>
<dbReference type="SUPFAM" id="SSF53335">
    <property type="entry name" value="S-adenosyl-L-methionine-dependent methyltransferases"/>
    <property type="match status" value="1"/>
</dbReference>
<dbReference type="HAMAP" id="MF_02126">
    <property type="entry name" value="RF_methyltr_PrmC"/>
    <property type="match status" value="1"/>
</dbReference>
<dbReference type="CDD" id="cd02440">
    <property type="entry name" value="AdoMet_MTases"/>
    <property type="match status" value="1"/>
</dbReference>
<dbReference type="EC" id="2.1.1.297" evidence="5"/>
<evidence type="ECO:0000256" key="1">
    <source>
        <dbReference type="ARBA" id="ARBA00022603"/>
    </source>
</evidence>
<dbReference type="InterPro" id="IPR007848">
    <property type="entry name" value="Small_mtfrase_dom"/>
</dbReference>
<comment type="catalytic activity">
    <reaction evidence="4 5">
        <text>L-glutaminyl-[peptide chain release factor] + S-adenosyl-L-methionine = N(5)-methyl-L-glutaminyl-[peptide chain release factor] + S-adenosyl-L-homocysteine + H(+)</text>
        <dbReference type="Rhea" id="RHEA:42896"/>
        <dbReference type="Rhea" id="RHEA-COMP:10271"/>
        <dbReference type="Rhea" id="RHEA-COMP:10272"/>
        <dbReference type="ChEBI" id="CHEBI:15378"/>
        <dbReference type="ChEBI" id="CHEBI:30011"/>
        <dbReference type="ChEBI" id="CHEBI:57856"/>
        <dbReference type="ChEBI" id="CHEBI:59789"/>
        <dbReference type="ChEBI" id="CHEBI:61891"/>
        <dbReference type="EC" id="2.1.1.297"/>
    </reaction>
</comment>
<feature type="domain" description="Release factor glutamine methyltransferase N-terminal" evidence="7">
    <location>
        <begin position="13"/>
        <end position="69"/>
    </location>
</feature>
<dbReference type="Pfam" id="PF05175">
    <property type="entry name" value="MTS"/>
    <property type="match status" value="1"/>
</dbReference>
<dbReference type="GO" id="GO:0032259">
    <property type="term" value="P:methylation"/>
    <property type="evidence" value="ECO:0007669"/>
    <property type="project" value="UniProtKB-KW"/>
</dbReference>
<name>A0ABX0HWA2_9BURK</name>
<keyword evidence="9" id="KW-1185">Reference proteome</keyword>
<sequence length="269" mass="28418">MRIADALAAGRELGVDRLDTQLLLAHRLGRSRAWLLAHDEDLLSAATATAFTADLARRAAGVPFAYLVGEREFHGLTLRVTPDVLVPRPDTEVLVDWALELLPPGAPARVADLGTGSGAIALAVKNARPQASLTATDRSAEALAVAADNAGRLGLEIEFVHGEWWSPLAGRRFDLVLSNPPYIAGADPHLTALQHEPRGALTPEGDGLDALRAIVSAAQAHLEPGGWLLLEHGYDQADAVQALLAGAGFTQVSTRRDLGGQPRCTGGRR</sequence>
<dbReference type="InterPro" id="IPR040758">
    <property type="entry name" value="PrmC_N"/>
</dbReference>
<dbReference type="PROSITE" id="PS00092">
    <property type="entry name" value="N6_MTASE"/>
    <property type="match status" value="1"/>
</dbReference>
<dbReference type="Proteomes" id="UP000802098">
    <property type="component" value="Unassembled WGS sequence"/>
</dbReference>
<dbReference type="NCBIfam" id="TIGR03534">
    <property type="entry name" value="RF_mod_PrmC"/>
    <property type="match status" value="1"/>
</dbReference>
<dbReference type="InterPro" id="IPR019874">
    <property type="entry name" value="RF_methyltr_PrmC"/>
</dbReference>
<evidence type="ECO:0000256" key="2">
    <source>
        <dbReference type="ARBA" id="ARBA00022679"/>
    </source>
</evidence>
<dbReference type="InterPro" id="IPR002052">
    <property type="entry name" value="DNA_methylase_N6_adenine_CS"/>
</dbReference>
<protein>
    <recommendedName>
        <fullName evidence="5">Release factor glutamine methyltransferase</fullName>
        <shortName evidence="5">RF MTase</shortName>
        <ecNumber evidence="5">2.1.1.297</ecNumber>
    </recommendedName>
    <alternativeName>
        <fullName evidence="5">N5-glutamine methyltransferase PrmC</fullName>
    </alternativeName>
    <alternativeName>
        <fullName evidence="5">Protein-(glutamine-N5) MTase PrmC</fullName>
    </alternativeName>
    <alternativeName>
        <fullName evidence="5">Protein-glutamine N-methyltransferase PrmC</fullName>
    </alternativeName>
</protein>
<dbReference type="NCBIfam" id="TIGR00536">
    <property type="entry name" value="hemK_fam"/>
    <property type="match status" value="1"/>
</dbReference>
<keyword evidence="1 5" id="KW-0489">Methyltransferase</keyword>
<keyword evidence="2 5" id="KW-0808">Transferase</keyword>
<feature type="domain" description="Methyltransferase small" evidence="6">
    <location>
        <begin position="100"/>
        <end position="194"/>
    </location>
</feature>
<dbReference type="EMBL" id="JAAOCD010000002">
    <property type="protein sequence ID" value="NHK97828.1"/>
    <property type="molecule type" value="Genomic_DNA"/>
</dbReference>
<dbReference type="InterPro" id="IPR029063">
    <property type="entry name" value="SAM-dependent_MTases_sf"/>
</dbReference>
<evidence type="ECO:0000313" key="8">
    <source>
        <dbReference type="EMBL" id="NHK97828.1"/>
    </source>
</evidence>
<reference evidence="8 9" key="1">
    <citation type="submission" date="2020-03" db="EMBL/GenBank/DDBJ databases">
        <title>Rubrivivax benzoatilyticus JA2 (sequenced after 10 years sub-culturing).</title>
        <authorList>
            <person name="Gupta D."/>
            <person name="Chintalapati S."/>
            <person name="Chintalapati V.R."/>
        </authorList>
    </citation>
    <scope>NUCLEOTIDE SEQUENCE [LARGE SCALE GENOMIC DNA]</scope>
    <source>
        <strain evidence="8 9">JA2-Mal</strain>
    </source>
</reference>
<proteinExistence type="inferred from homology"/>
<evidence type="ECO:0000256" key="3">
    <source>
        <dbReference type="ARBA" id="ARBA00022691"/>
    </source>
</evidence>
<dbReference type="RefSeq" id="WP_009857546.1">
    <property type="nucleotide sequence ID" value="NZ_JAAOCD010000002.1"/>
</dbReference>
<organism evidence="8 9">
    <name type="scientific">Rubrivivax benzoatilyticus</name>
    <dbReference type="NCBI Taxonomy" id="316997"/>
    <lineage>
        <taxon>Bacteria</taxon>
        <taxon>Pseudomonadati</taxon>
        <taxon>Pseudomonadota</taxon>
        <taxon>Betaproteobacteria</taxon>
        <taxon>Burkholderiales</taxon>
        <taxon>Sphaerotilaceae</taxon>
        <taxon>Rubrivivax</taxon>
    </lineage>
</organism>
<evidence type="ECO:0000256" key="4">
    <source>
        <dbReference type="ARBA" id="ARBA00048391"/>
    </source>
</evidence>
<accession>A0ABX0HWA2</accession>